<dbReference type="PRINTS" id="PR00039">
    <property type="entry name" value="HTHLYSR"/>
</dbReference>
<dbReference type="OrthoDB" id="9775392at2"/>
<dbReference type="Pfam" id="PF03466">
    <property type="entry name" value="LysR_substrate"/>
    <property type="match status" value="1"/>
</dbReference>
<accession>A0A5C8ZAJ9</accession>
<dbReference type="GO" id="GO:0003700">
    <property type="term" value="F:DNA-binding transcription factor activity"/>
    <property type="evidence" value="ECO:0007669"/>
    <property type="project" value="InterPro"/>
</dbReference>
<dbReference type="EMBL" id="VKAD01000001">
    <property type="protein sequence ID" value="TXR54787.1"/>
    <property type="molecule type" value="Genomic_DNA"/>
</dbReference>
<dbReference type="PROSITE" id="PS50931">
    <property type="entry name" value="HTH_LYSR"/>
    <property type="match status" value="1"/>
</dbReference>
<reference evidence="6 7" key="1">
    <citation type="submission" date="2019-07" db="EMBL/GenBank/DDBJ databases">
        <title>Reinekea sp. strain SSH23 genome sequencing and assembly.</title>
        <authorList>
            <person name="Kim I."/>
        </authorList>
    </citation>
    <scope>NUCLEOTIDE SEQUENCE [LARGE SCALE GENOMIC DNA]</scope>
    <source>
        <strain evidence="6 7">SSH23</strain>
    </source>
</reference>
<dbReference type="PANTHER" id="PTHR30346">
    <property type="entry name" value="TRANSCRIPTIONAL DUAL REGULATOR HCAR-RELATED"/>
    <property type="match status" value="1"/>
</dbReference>
<keyword evidence="2" id="KW-0805">Transcription regulation</keyword>
<evidence type="ECO:0000256" key="3">
    <source>
        <dbReference type="ARBA" id="ARBA00023125"/>
    </source>
</evidence>
<gene>
    <name evidence="6" type="ORF">FME95_09700</name>
</gene>
<dbReference type="SUPFAM" id="SSF53850">
    <property type="entry name" value="Periplasmic binding protein-like II"/>
    <property type="match status" value="1"/>
</dbReference>
<protein>
    <submittedName>
        <fullName evidence="6">LysR family transcriptional regulator</fullName>
    </submittedName>
</protein>
<comment type="caution">
    <text evidence="6">The sequence shown here is derived from an EMBL/GenBank/DDBJ whole genome shotgun (WGS) entry which is preliminary data.</text>
</comment>
<evidence type="ECO:0000256" key="4">
    <source>
        <dbReference type="ARBA" id="ARBA00023163"/>
    </source>
</evidence>
<feature type="domain" description="HTH lysR-type" evidence="5">
    <location>
        <begin position="2"/>
        <end position="59"/>
    </location>
</feature>
<dbReference type="InterPro" id="IPR005119">
    <property type="entry name" value="LysR_subst-bd"/>
</dbReference>
<evidence type="ECO:0000259" key="5">
    <source>
        <dbReference type="PROSITE" id="PS50931"/>
    </source>
</evidence>
<proteinExistence type="inferred from homology"/>
<evidence type="ECO:0000313" key="7">
    <source>
        <dbReference type="Proteomes" id="UP000321764"/>
    </source>
</evidence>
<evidence type="ECO:0000256" key="1">
    <source>
        <dbReference type="ARBA" id="ARBA00009437"/>
    </source>
</evidence>
<sequence>MISLKQLNYALAVSQTRHFRKASQLCNVSQSALSSAISELESQLNVQIFERDNKKVLLTPLGEQILERAQQVMTQIDDIEQLAKSHTKPLSQPMSLGAIPTIGPYLLPQVLPALRSAYPDLELTIVEEQSSVLVEKVKRGELDTAVLALPFDTDGLLCFEFWQEDFFALSHKDLQPADVNSIDREQLQKSKLLLLKEGHCLTDHALDVCKIPRPKNEKTLAGTSLYTLVQMVAGKMGTTLVPEMALPFLLPHNPELRAFRLAEQGPHRRLAFIVRPNYAGLSSVELLKKLFVGQLSLNAQS</sequence>
<dbReference type="FunFam" id="1.10.10.10:FF:000001">
    <property type="entry name" value="LysR family transcriptional regulator"/>
    <property type="match status" value="1"/>
</dbReference>
<dbReference type="CDD" id="cd08411">
    <property type="entry name" value="PBP2_OxyR"/>
    <property type="match status" value="1"/>
</dbReference>
<dbReference type="AlphaFoldDB" id="A0A5C8ZAJ9"/>
<dbReference type="GO" id="GO:0003677">
    <property type="term" value="F:DNA binding"/>
    <property type="evidence" value="ECO:0007669"/>
    <property type="project" value="UniProtKB-KW"/>
</dbReference>
<dbReference type="InterPro" id="IPR036388">
    <property type="entry name" value="WH-like_DNA-bd_sf"/>
</dbReference>
<organism evidence="6 7">
    <name type="scientific">Reinekea thalattae</name>
    <dbReference type="NCBI Taxonomy" id="2593301"/>
    <lineage>
        <taxon>Bacteria</taxon>
        <taxon>Pseudomonadati</taxon>
        <taxon>Pseudomonadota</taxon>
        <taxon>Gammaproteobacteria</taxon>
        <taxon>Oceanospirillales</taxon>
        <taxon>Saccharospirillaceae</taxon>
        <taxon>Reinekea</taxon>
    </lineage>
</organism>
<dbReference type="InterPro" id="IPR036390">
    <property type="entry name" value="WH_DNA-bd_sf"/>
</dbReference>
<dbReference type="Gene3D" id="1.10.10.10">
    <property type="entry name" value="Winged helix-like DNA-binding domain superfamily/Winged helix DNA-binding domain"/>
    <property type="match status" value="1"/>
</dbReference>
<dbReference type="Gene3D" id="3.40.190.10">
    <property type="entry name" value="Periplasmic binding protein-like II"/>
    <property type="match status" value="2"/>
</dbReference>
<dbReference type="Pfam" id="PF00126">
    <property type="entry name" value="HTH_1"/>
    <property type="match status" value="1"/>
</dbReference>
<keyword evidence="7" id="KW-1185">Reference proteome</keyword>
<dbReference type="SUPFAM" id="SSF46785">
    <property type="entry name" value="Winged helix' DNA-binding domain"/>
    <property type="match status" value="1"/>
</dbReference>
<evidence type="ECO:0000313" key="6">
    <source>
        <dbReference type="EMBL" id="TXR54787.1"/>
    </source>
</evidence>
<dbReference type="InterPro" id="IPR000847">
    <property type="entry name" value="LysR_HTH_N"/>
</dbReference>
<comment type="similarity">
    <text evidence="1">Belongs to the LysR transcriptional regulatory family.</text>
</comment>
<dbReference type="PANTHER" id="PTHR30346:SF10">
    <property type="entry name" value="TRANSCRIPTIONAL REGULATOR OF OXIDATIVE STRESS OXYR"/>
    <property type="match status" value="1"/>
</dbReference>
<dbReference type="RefSeq" id="WP_147714186.1">
    <property type="nucleotide sequence ID" value="NZ_VKAD01000001.1"/>
</dbReference>
<dbReference type="Proteomes" id="UP000321764">
    <property type="component" value="Unassembled WGS sequence"/>
</dbReference>
<keyword evidence="3" id="KW-0238">DNA-binding</keyword>
<evidence type="ECO:0000256" key="2">
    <source>
        <dbReference type="ARBA" id="ARBA00023015"/>
    </source>
</evidence>
<keyword evidence="4" id="KW-0804">Transcription</keyword>
<dbReference type="GO" id="GO:0032993">
    <property type="term" value="C:protein-DNA complex"/>
    <property type="evidence" value="ECO:0007669"/>
    <property type="project" value="TreeGrafter"/>
</dbReference>
<name>A0A5C8ZAJ9_9GAMM</name>